<dbReference type="Proteomes" id="UP000504606">
    <property type="component" value="Unplaced"/>
</dbReference>
<organism evidence="3 4">
    <name type="scientific">Frankliniella occidentalis</name>
    <name type="common">Western flower thrips</name>
    <name type="synonym">Euthrips occidentalis</name>
    <dbReference type="NCBI Taxonomy" id="133901"/>
    <lineage>
        <taxon>Eukaryota</taxon>
        <taxon>Metazoa</taxon>
        <taxon>Ecdysozoa</taxon>
        <taxon>Arthropoda</taxon>
        <taxon>Hexapoda</taxon>
        <taxon>Insecta</taxon>
        <taxon>Pterygota</taxon>
        <taxon>Neoptera</taxon>
        <taxon>Paraneoptera</taxon>
        <taxon>Thysanoptera</taxon>
        <taxon>Terebrantia</taxon>
        <taxon>Thripoidea</taxon>
        <taxon>Thripidae</taxon>
        <taxon>Frankliniella</taxon>
    </lineage>
</organism>
<dbReference type="KEGG" id="foc:113217465"/>
<comment type="similarity">
    <text evidence="1">Belongs to the snRNP Sm proteins family.</text>
</comment>
<dbReference type="PROSITE" id="PS52002">
    <property type="entry name" value="SM"/>
    <property type="match status" value="1"/>
</dbReference>
<dbReference type="GO" id="GO:0003723">
    <property type="term" value="F:RNA binding"/>
    <property type="evidence" value="ECO:0007669"/>
    <property type="project" value="InterPro"/>
</dbReference>
<accession>A0A6J1TK79</accession>
<dbReference type="InterPro" id="IPR047575">
    <property type="entry name" value="Sm"/>
</dbReference>
<sequence>MSLTDELSTSPVDGLNISCGNEEVQVVEAPEKIKLRSWLNKNLRIEMSDGRILVGAFLCTDRDSNIILSSCAEFLNSSSEEARILGLVMIPGRHIVSIHVDNSYETM</sequence>
<dbReference type="SMART" id="SM00651">
    <property type="entry name" value="Sm"/>
    <property type="match status" value="1"/>
</dbReference>
<name>A0A6J1TK79_FRAOC</name>
<dbReference type="PANTHER" id="PTHR10701">
    <property type="entry name" value="SMALL NUCLEAR RIBONUCLEOPROTEIN-ASSOCIATED PROTEIN B AND N"/>
    <property type="match status" value="1"/>
</dbReference>
<reference evidence="4" key="1">
    <citation type="submission" date="2025-08" db="UniProtKB">
        <authorList>
            <consortium name="RefSeq"/>
        </authorList>
    </citation>
    <scope>IDENTIFICATION</scope>
    <source>
        <tissue evidence="4">Whole organism</tissue>
    </source>
</reference>
<evidence type="ECO:0000259" key="2">
    <source>
        <dbReference type="PROSITE" id="PS52002"/>
    </source>
</evidence>
<evidence type="ECO:0000313" key="3">
    <source>
        <dbReference type="Proteomes" id="UP000504606"/>
    </source>
</evidence>
<evidence type="ECO:0000313" key="4">
    <source>
        <dbReference type="RefSeq" id="XP_026293157.1"/>
    </source>
</evidence>
<dbReference type="CDD" id="cd06168">
    <property type="entry name" value="LSMD1"/>
    <property type="match status" value="1"/>
</dbReference>
<dbReference type="InterPro" id="IPR010920">
    <property type="entry name" value="LSM_dom_sf"/>
</dbReference>
<dbReference type="Gene3D" id="2.30.30.100">
    <property type="match status" value="1"/>
</dbReference>
<protein>
    <submittedName>
        <fullName evidence="4">N-alpha-acetyltransferase 38, NatC auxiliary subunit</fullName>
    </submittedName>
</protein>
<dbReference type="AlphaFoldDB" id="A0A6J1TK79"/>
<feature type="domain" description="Sm" evidence="2">
    <location>
        <begin position="30"/>
        <end position="104"/>
    </location>
</feature>
<dbReference type="FunFam" id="2.30.30.100:FF:000028">
    <property type="entry name" value="N-alpha-acetyltransferase 38, NatC auxiliary subunit"/>
    <property type="match status" value="1"/>
</dbReference>
<dbReference type="SUPFAM" id="SSF50182">
    <property type="entry name" value="Sm-like ribonucleoproteins"/>
    <property type="match status" value="1"/>
</dbReference>
<evidence type="ECO:0000256" key="1">
    <source>
        <dbReference type="ARBA" id="ARBA00006850"/>
    </source>
</evidence>
<dbReference type="PANTHER" id="PTHR10701:SF5">
    <property type="entry name" value="N-ALPHA-ACETYLTRANSFERASE 38, NATC AUXILIARY SUBUNIT"/>
    <property type="match status" value="1"/>
</dbReference>
<dbReference type="RefSeq" id="XP_026293157.1">
    <property type="nucleotide sequence ID" value="XM_026437372.2"/>
</dbReference>
<dbReference type="GeneID" id="113217465"/>
<dbReference type="GO" id="GO:0031417">
    <property type="term" value="C:NatC complex"/>
    <property type="evidence" value="ECO:0007669"/>
    <property type="project" value="InterPro"/>
</dbReference>
<dbReference type="InterPro" id="IPR001163">
    <property type="entry name" value="Sm_dom_euk/arc"/>
</dbReference>
<dbReference type="InterPro" id="IPR034110">
    <property type="entry name" value="LSMD1_Sm"/>
</dbReference>
<dbReference type="Pfam" id="PF01423">
    <property type="entry name" value="LSM"/>
    <property type="match status" value="1"/>
</dbReference>
<dbReference type="CTD" id="319043"/>
<dbReference type="InterPro" id="IPR050914">
    <property type="entry name" value="snRNP_SmB/NAA38-like"/>
</dbReference>
<gene>
    <name evidence="4" type="primary">LOC113217465</name>
</gene>
<keyword evidence="3" id="KW-1185">Reference proteome</keyword>
<dbReference type="OrthoDB" id="368909at2759"/>
<proteinExistence type="inferred from homology"/>